<keyword evidence="5 7" id="KW-1133">Transmembrane helix</keyword>
<protein>
    <submittedName>
        <fullName evidence="9">MFS transporter</fullName>
    </submittedName>
</protein>
<dbReference type="Proteomes" id="UP000829708">
    <property type="component" value="Chromosome"/>
</dbReference>
<gene>
    <name evidence="9" type="ORF">MUG09_13240</name>
</gene>
<feature type="transmembrane region" description="Helical" evidence="7">
    <location>
        <begin position="168"/>
        <end position="187"/>
    </location>
</feature>
<evidence type="ECO:0000256" key="6">
    <source>
        <dbReference type="ARBA" id="ARBA00023136"/>
    </source>
</evidence>
<evidence type="ECO:0000313" key="10">
    <source>
        <dbReference type="Proteomes" id="UP000829708"/>
    </source>
</evidence>
<evidence type="ECO:0000313" key="9">
    <source>
        <dbReference type="EMBL" id="UOM50521.1"/>
    </source>
</evidence>
<keyword evidence="4 7" id="KW-0812">Transmembrane</keyword>
<comment type="subcellular location">
    <subcellularLocation>
        <location evidence="1">Cell membrane</location>
        <topology evidence="1">Multi-pass membrane protein</topology>
    </subcellularLocation>
</comment>
<feature type="transmembrane region" description="Helical" evidence="7">
    <location>
        <begin position="310"/>
        <end position="334"/>
    </location>
</feature>
<dbReference type="PROSITE" id="PS50850">
    <property type="entry name" value="MFS"/>
    <property type="match status" value="1"/>
</dbReference>
<feature type="transmembrane region" description="Helical" evidence="7">
    <location>
        <begin position="12"/>
        <end position="36"/>
    </location>
</feature>
<reference evidence="10" key="1">
    <citation type="journal article" date="2024" name="J Bioinform Genom">
        <title>Complete genome sequence of the type strain bacterium Sphaerochaeta associata GLS2t (VKM B-2742)t.</title>
        <authorList>
            <person name="Troshina O.Y."/>
            <person name="Tepeeva A.N."/>
            <person name="Arzamasceva V.O."/>
            <person name="Whitman W.B."/>
            <person name="Varghese N."/>
            <person name="Shapiro N."/>
            <person name="Woyke T."/>
            <person name="Kripides N.C."/>
            <person name="Vasilenko O.V."/>
        </authorList>
    </citation>
    <scope>NUCLEOTIDE SEQUENCE [LARGE SCALE GENOMIC DNA]</scope>
    <source>
        <strain evidence="10">GLS2T</strain>
    </source>
</reference>
<feature type="transmembrane region" description="Helical" evidence="7">
    <location>
        <begin position="75"/>
        <end position="95"/>
    </location>
</feature>
<dbReference type="InterPro" id="IPR011701">
    <property type="entry name" value="MFS"/>
</dbReference>
<evidence type="ECO:0000256" key="4">
    <source>
        <dbReference type="ARBA" id="ARBA00022692"/>
    </source>
</evidence>
<evidence type="ECO:0000256" key="7">
    <source>
        <dbReference type="SAM" id="Phobius"/>
    </source>
</evidence>
<accession>A0ABY4D8A0</accession>
<feature type="transmembrane region" description="Helical" evidence="7">
    <location>
        <begin position="346"/>
        <end position="368"/>
    </location>
</feature>
<dbReference type="EMBL" id="CP094929">
    <property type="protein sequence ID" value="UOM50521.1"/>
    <property type="molecule type" value="Genomic_DNA"/>
</dbReference>
<dbReference type="Gene3D" id="1.20.1250.20">
    <property type="entry name" value="MFS general substrate transporter like domains"/>
    <property type="match status" value="1"/>
</dbReference>
<dbReference type="SUPFAM" id="SSF103473">
    <property type="entry name" value="MFS general substrate transporter"/>
    <property type="match status" value="1"/>
</dbReference>
<feature type="transmembrane region" description="Helical" evidence="7">
    <location>
        <begin position="220"/>
        <end position="241"/>
    </location>
</feature>
<feature type="transmembrane region" description="Helical" evidence="7">
    <location>
        <begin position="284"/>
        <end position="304"/>
    </location>
</feature>
<evidence type="ECO:0000256" key="5">
    <source>
        <dbReference type="ARBA" id="ARBA00022989"/>
    </source>
</evidence>
<dbReference type="PANTHER" id="PTHR43266:SF10">
    <property type="entry name" value="BACILYSIN EXPORTER BACE-RELATED"/>
    <property type="match status" value="1"/>
</dbReference>
<keyword evidence="3" id="KW-1003">Cell membrane</keyword>
<proteinExistence type="predicted"/>
<organism evidence="9 10">
    <name type="scientific">Sphaerochaeta associata</name>
    <dbReference type="NCBI Taxonomy" id="1129264"/>
    <lineage>
        <taxon>Bacteria</taxon>
        <taxon>Pseudomonadati</taxon>
        <taxon>Spirochaetota</taxon>
        <taxon>Spirochaetia</taxon>
        <taxon>Spirochaetales</taxon>
        <taxon>Sphaerochaetaceae</taxon>
        <taxon>Sphaerochaeta</taxon>
    </lineage>
</organism>
<evidence type="ECO:0000256" key="2">
    <source>
        <dbReference type="ARBA" id="ARBA00022448"/>
    </source>
</evidence>
<keyword evidence="2" id="KW-0813">Transport</keyword>
<evidence type="ECO:0000259" key="8">
    <source>
        <dbReference type="PROSITE" id="PS50850"/>
    </source>
</evidence>
<keyword evidence="10" id="KW-1185">Reference proteome</keyword>
<name>A0ABY4D8A0_9SPIR</name>
<evidence type="ECO:0000256" key="3">
    <source>
        <dbReference type="ARBA" id="ARBA00022475"/>
    </source>
</evidence>
<dbReference type="Pfam" id="PF07690">
    <property type="entry name" value="MFS_1"/>
    <property type="match status" value="1"/>
</dbReference>
<dbReference type="CDD" id="cd06173">
    <property type="entry name" value="MFS_MefA_like"/>
    <property type="match status" value="1"/>
</dbReference>
<feature type="transmembrane region" description="Helical" evidence="7">
    <location>
        <begin position="374"/>
        <end position="395"/>
    </location>
</feature>
<sequence>MQALRWKSQFFTIWTGQAVSLITSAILQMAIILYLTETTGSALILSLASLVGFLPYAVLGPFIGVLVDRYNRKHIMILSDLVIALAAAILALAALSGELPVWLVMVILFVRSVGTAFHTPSLSAVTPLLVPQDMLAKCAGYSQAIQSVSLLLSPALAAFLYMAWNLTAVIALDVAGAVIASLTVAWVKIPGLTKPQQTEPLHFFKEMKEGFLALRSNKGLFALLWIGFLFTFIYMPINALFPLMSMEHFEGTAFHVSVVEIAFALGMLAGGLALGALGALKNRYLMIAASIALIGLGLAVSGLLPPSGFLLFAASCLVMGFAAPFYAGVQTALVQEKIQPQYLGRVFSLLGSVQGLAMPLGLILSGMFADGIGVSRWFLVSGMLLLSVAMLAFMLPAMRKLE</sequence>
<dbReference type="InterPro" id="IPR036259">
    <property type="entry name" value="MFS_trans_sf"/>
</dbReference>
<dbReference type="NCBIfam" id="TIGR00900">
    <property type="entry name" value="2A0121"/>
    <property type="match status" value="1"/>
</dbReference>
<keyword evidence="6 7" id="KW-0472">Membrane</keyword>
<dbReference type="InterPro" id="IPR004751">
    <property type="entry name" value="Drug_antiport"/>
</dbReference>
<feature type="transmembrane region" description="Helical" evidence="7">
    <location>
        <begin position="253"/>
        <end position="277"/>
    </location>
</feature>
<evidence type="ECO:0000256" key="1">
    <source>
        <dbReference type="ARBA" id="ARBA00004651"/>
    </source>
</evidence>
<dbReference type="RefSeq" id="WP_244771909.1">
    <property type="nucleotide sequence ID" value="NZ_CP094929.1"/>
</dbReference>
<dbReference type="InterPro" id="IPR020846">
    <property type="entry name" value="MFS_dom"/>
</dbReference>
<feature type="transmembrane region" description="Helical" evidence="7">
    <location>
        <begin position="42"/>
        <end position="63"/>
    </location>
</feature>
<feature type="domain" description="Major facilitator superfamily (MFS) profile" evidence="8">
    <location>
        <begin position="9"/>
        <end position="399"/>
    </location>
</feature>
<dbReference type="PANTHER" id="PTHR43266">
    <property type="entry name" value="MACROLIDE-EFFLUX PROTEIN"/>
    <property type="match status" value="1"/>
</dbReference>